<proteinExistence type="predicted"/>
<gene>
    <name evidence="1" type="ORF">CBRE1094_LOCUS18203</name>
</gene>
<dbReference type="EMBL" id="HBGU01033325">
    <property type="protein sequence ID" value="CAD9457003.1"/>
    <property type="molecule type" value="Transcribed_RNA"/>
</dbReference>
<name>A0A7S2DK89_9EUKA</name>
<dbReference type="AlphaFoldDB" id="A0A7S2DK89"/>
<accession>A0A7S2DK89</accession>
<protein>
    <submittedName>
        <fullName evidence="1">Uncharacterized protein</fullName>
    </submittedName>
</protein>
<organism evidence="1">
    <name type="scientific">Haptolina brevifila</name>
    <dbReference type="NCBI Taxonomy" id="156173"/>
    <lineage>
        <taxon>Eukaryota</taxon>
        <taxon>Haptista</taxon>
        <taxon>Haptophyta</taxon>
        <taxon>Prymnesiophyceae</taxon>
        <taxon>Prymnesiales</taxon>
        <taxon>Prymnesiaceae</taxon>
        <taxon>Haptolina</taxon>
    </lineage>
</organism>
<sequence length="103" mass="11823">MTSVDATTEAVRKLFYYPFDCDAVARAHDECVQAHGWRRCKATRDAMDACVEPAERQRFFIDVQCKRAKRWFQSCLIEARSDCAEEVARLHECALAAVGAHRR</sequence>
<reference evidence="1" key="1">
    <citation type="submission" date="2021-01" db="EMBL/GenBank/DDBJ databases">
        <authorList>
            <person name="Corre E."/>
            <person name="Pelletier E."/>
            <person name="Niang G."/>
            <person name="Scheremetjew M."/>
            <person name="Finn R."/>
            <person name="Kale V."/>
            <person name="Holt S."/>
            <person name="Cochrane G."/>
            <person name="Meng A."/>
            <person name="Brown T."/>
            <person name="Cohen L."/>
        </authorList>
    </citation>
    <scope>NUCLEOTIDE SEQUENCE</scope>
    <source>
        <strain evidence="1">UTEX LB 985</strain>
    </source>
</reference>
<evidence type="ECO:0000313" key="1">
    <source>
        <dbReference type="EMBL" id="CAD9457003.1"/>
    </source>
</evidence>